<dbReference type="KEGG" id="saci:Sinac_3439"/>
<gene>
    <name evidence="2" type="ordered locus">Sinac_3439</name>
</gene>
<protein>
    <submittedName>
        <fullName evidence="2">Uncharacterized protein</fullName>
    </submittedName>
</protein>
<evidence type="ECO:0000256" key="1">
    <source>
        <dbReference type="SAM" id="MobiDB-lite"/>
    </source>
</evidence>
<dbReference type="AlphaFoldDB" id="L0DFR8"/>
<organism evidence="2 3">
    <name type="scientific">Singulisphaera acidiphila (strain ATCC BAA-1392 / DSM 18658 / VKM B-2454 / MOB10)</name>
    <dbReference type="NCBI Taxonomy" id="886293"/>
    <lineage>
        <taxon>Bacteria</taxon>
        <taxon>Pseudomonadati</taxon>
        <taxon>Planctomycetota</taxon>
        <taxon>Planctomycetia</taxon>
        <taxon>Isosphaerales</taxon>
        <taxon>Isosphaeraceae</taxon>
        <taxon>Singulisphaera</taxon>
    </lineage>
</organism>
<proteinExistence type="predicted"/>
<dbReference type="Proteomes" id="UP000010798">
    <property type="component" value="Chromosome"/>
</dbReference>
<sequence length="139" mass="16082">MRESTQEVSGTMVASEGHWGAAVECPSRGRRRAVLRGLRADFRWSGSQTVENSRGDRERRPSAGSREMFPSRPAEDRDAIHRRRRRYEQLQFAEERLRPLLKTKLAEVYWRVYAELHRVGREIVEGSGLESGGSRLDRE</sequence>
<evidence type="ECO:0000313" key="3">
    <source>
        <dbReference type="Proteomes" id="UP000010798"/>
    </source>
</evidence>
<dbReference type="EMBL" id="CP003364">
    <property type="protein sequence ID" value="AGA27700.1"/>
    <property type="molecule type" value="Genomic_DNA"/>
</dbReference>
<feature type="region of interest" description="Disordered" evidence="1">
    <location>
        <begin position="46"/>
        <end position="80"/>
    </location>
</feature>
<keyword evidence="3" id="KW-1185">Reference proteome</keyword>
<name>L0DFR8_SINAD</name>
<evidence type="ECO:0000313" key="2">
    <source>
        <dbReference type="EMBL" id="AGA27700.1"/>
    </source>
</evidence>
<dbReference type="HOGENOM" id="CLU_1843776_0_0_0"/>
<accession>L0DFR8</accession>
<reference evidence="2 3" key="1">
    <citation type="submission" date="2012-02" db="EMBL/GenBank/DDBJ databases">
        <title>Complete sequence of chromosome of Singulisphaera acidiphila DSM 18658.</title>
        <authorList>
            <consortium name="US DOE Joint Genome Institute (JGI-PGF)"/>
            <person name="Lucas S."/>
            <person name="Copeland A."/>
            <person name="Lapidus A."/>
            <person name="Glavina del Rio T."/>
            <person name="Dalin E."/>
            <person name="Tice H."/>
            <person name="Bruce D."/>
            <person name="Goodwin L."/>
            <person name="Pitluck S."/>
            <person name="Peters L."/>
            <person name="Ovchinnikova G."/>
            <person name="Chertkov O."/>
            <person name="Kyrpides N."/>
            <person name="Mavromatis K."/>
            <person name="Ivanova N."/>
            <person name="Brettin T."/>
            <person name="Detter J.C."/>
            <person name="Han C."/>
            <person name="Larimer F."/>
            <person name="Land M."/>
            <person name="Hauser L."/>
            <person name="Markowitz V."/>
            <person name="Cheng J.-F."/>
            <person name="Hugenholtz P."/>
            <person name="Woyke T."/>
            <person name="Wu D."/>
            <person name="Tindall B."/>
            <person name="Pomrenke H."/>
            <person name="Brambilla E."/>
            <person name="Klenk H.-P."/>
            <person name="Eisen J.A."/>
        </authorList>
    </citation>
    <scope>NUCLEOTIDE SEQUENCE [LARGE SCALE GENOMIC DNA]</scope>
    <source>
        <strain evidence="3">ATCC BAA-1392 / DSM 18658 / VKM B-2454 / MOB10</strain>
    </source>
</reference>
<dbReference type="RefSeq" id="WP_015246845.1">
    <property type="nucleotide sequence ID" value="NC_019892.1"/>
</dbReference>